<accession>A0AAV4XN86</accession>
<keyword evidence="2" id="KW-1185">Reference proteome</keyword>
<dbReference type="EMBL" id="BPLR01017915">
    <property type="protein sequence ID" value="GIY95446.1"/>
    <property type="molecule type" value="Genomic_DNA"/>
</dbReference>
<sequence>METQKPPSMTHLHKTQIHLTVMADKSLQYRLSPPETTDPLISLLCHEDPPSKDRMMADCDWLEPNGSRVDYWIFRFIWVFSIFGAV</sequence>
<name>A0AAV4XN86_CAEEX</name>
<gene>
    <name evidence="1" type="ORF">CEXT_468011</name>
</gene>
<reference evidence="1 2" key="1">
    <citation type="submission" date="2021-06" db="EMBL/GenBank/DDBJ databases">
        <title>Caerostris extrusa draft genome.</title>
        <authorList>
            <person name="Kono N."/>
            <person name="Arakawa K."/>
        </authorList>
    </citation>
    <scope>NUCLEOTIDE SEQUENCE [LARGE SCALE GENOMIC DNA]</scope>
</reference>
<dbReference type="Proteomes" id="UP001054945">
    <property type="component" value="Unassembled WGS sequence"/>
</dbReference>
<evidence type="ECO:0000313" key="1">
    <source>
        <dbReference type="EMBL" id="GIY95446.1"/>
    </source>
</evidence>
<comment type="caution">
    <text evidence="1">The sequence shown here is derived from an EMBL/GenBank/DDBJ whole genome shotgun (WGS) entry which is preliminary data.</text>
</comment>
<organism evidence="1 2">
    <name type="scientific">Caerostris extrusa</name>
    <name type="common">Bark spider</name>
    <name type="synonym">Caerostris bankana</name>
    <dbReference type="NCBI Taxonomy" id="172846"/>
    <lineage>
        <taxon>Eukaryota</taxon>
        <taxon>Metazoa</taxon>
        <taxon>Ecdysozoa</taxon>
        <taxon>Arthropoda</taxon>
        <taxon>Chelicerata</taxon>
        <taxon>Arachnida</taxon>
        <taxon>Araneae</taxon>
        <taxon>Araneomorphae</taxon>
        <taxon>Entelegynae</taxon>
        <taxon>Araneoidea</taxon>
        <taxon>Araneidae</taxon>
        <taxon>Caerostris</taxon>
    </lineage>
</organism>
<protein>
    <submittedName>
        <fullName evidence="1">Uncharacterized protein</fullName>
    </submittedName>
</protein>
<proteinExistence type="predicted"/>
<evidence type="ECO:0000313" key="2">
    <source>
        <dbReference type="Proteomes" id="UP001054945"/>
    </source>
</evidence>
<dbReference type="AlphaFoldDB" id="A0AAV4XN86"/>